<evidence type="ECO:0000313" key="4">
    <source>
        <dbReference type="Proteomes" id="UP000616724"/>
    </source>
</evidence>
<keyword evidence="2" id="KW-0812">Transmembrane</keyword>
<sequence length="212" mass="20920">MNGPGDARSWQGGVPSRQGGGGPASTDQGGPAASGREGGTAGRLLLHSLAWRALVWAAGTAALLVAMPPDYRAGPVMPLLAVLISLLTAADPDGGWVSATQAVAVAAWLLTTMLYGYSPSPAMGLLIGLLLYLHHGMAAIAAQVPASARIPAALLVPWLTRTGTVTLASAAVCLALTVITGAAAAAVPAAAAVVLGAAGALVLARVLRNAGR</sequence>
<accession>A0A8J3RT63</accession>
<name>A0A8J3RT63_9ACTN</name>
<evidence type="ECO:0000256" key="2">
    <source>
        <dbReference type="SAM" id="Phobius"/>
    </source>
</evidence>
<reference evidence="3 4" key="1">
    <citation type="submission" date="2021-01" db="EMBL/GenBank/DDBJ databases">
        <title>Whole genome shotgun sequence of Planobispora longispora NBRC 13918.</title>
        <authorList>
            <person name="Komaki H."/>
            <person name="Tamura T."/>
        </authorList>
    </citation>
    <scope>NUCLEOTIDE SEQUENCE [LARGE SCALE GENOMIC DNA]</scope>
    <source>
        <strain evidence="3 4">NBRC 13918</strain>
    </source>
</reference>
<keyword evidence="4" id="KW-1185">Reference proteome</keyword>
<comment type="caution">
    <text evidence="3">The sequence shown here is derived from an EMBL/GenBank/DDBJ whole genome shotgun (WGS) entry which is preliminary data.</text>
</comment>
<organism evidence="3 4">
    <name type="scientific">Planobispora longispora</name>
    <dbReference type="NCBI Taxonomy" id="28887"/>
    <lineage>
        <taxon>Bacteria</taxon>
        <taxon>Bacillati</taxon>
        <taxon>Actinomycetota</taxon>
        <taxon>Actinomycetes</taxon>
        <taxon>Streptosporangiales</taxon>
        <taxon>Streptosporangiaceae</taxon>
        <taxon>Planobispora</taxon>
    </lineage>
</organism>
<feature type="transmembrane region" description="Helical" evidence="2">
    <location>
        <begin position="73"/>
        <end position="90"/>
    </location>
</feature>
<evidence type="ECO:0000256" key="1">
    <source>
        <dbReference type="SAM" id="MobiDB-lite"/>
    </source>
</evidence>
<feature type="transmembrane region" description="Helical" evidence="2">
    <location>
        <begin position="123"/>
        <end position="146"/>
    </location>
</feature>
<dbReference type="RefSeq" id="WP_203895719.1">
    <property type="nucleotide sequence ID" value="NZ_BOOH01000074.1"/>
</dbReference>
<feature type="transmembrane region" description="Helical" evidence="2">
    <location>
        <begin position="97"/>
        <end position="117"/>
    </location>
</feature>
<gene>
    <name evidence="3" type="ORF">Plo01_77510</name>
</gene>
<feature type="transmembrane region" description="Helical" evidence="2">
    <location>
        <begin position="49"/>
        <end position="67"/>
    </location>
</feature>
<dbReference type="AlphaFoldDB" id="A0A8J3RT63"/>
<feature type="transmembrane region" description="Helical" evidence="2">
    <location>
        <begin position="185"/>
        <end position="207"/>
    </location>
</feature>
<keyword evidence="2" id="KW-1133">Transmembrane helix</keyword>
<dbReference type="Proteomes" id="UP000616724">
    <property type="component" value="Unassembled WGS sequence"/>
</dbReference>
<proteinExistence type="predicted"/>
<keyword evidence="2" id="KW-0472">Membrane</keyword>
<feature type="transmembrane region" description="Helical" evidence="2">
    <location>
        <begin position="158"/>
        <end position="179"/>
    </location>
</feature>
<evidence type="ECO:0000313" key="3">
    <source>
        <dbReference type="EMBL" id="GIH81322.1"/>
    </source>
</evidence>
<protein>
    <submittedName>
        <fullName evidence="3">Uncharacterized protein</fullName>
    </submittedName>
</protein>
<feature type="region of interest" description="Disordered" evidence="1">
    <location>
        <begin position="1"/>
        <end position="38"/>
    </location>
</feature>
<dbReference type="EMBL" id="BOOH01000074">
    <property type="protein sequence ID" value="GIH81322.1"/>
    <property type="molecule type" value="Genomic_DNA"/>
</dbReference>